<dbReference type="HAMAP" id="MF_01671">
    <property type="entry name" value="IolG"/>
    <property type="match status" value="1"/>
</dbReference>
<evidence type="ECO:0000256" key="2">
    <source>
        <dbReference type="ARBA" id="ARBA00023027"/>
    </source>
</evidence>
<name>A0A212LH39_9HYPH</name>
<dbReference type="InterPro" id="IPR023794">
    <property type="entry name" value="MI/DCI_dehydrogenase"/>
</dbReference>
<dbReference type="InterPro" id="IPR004104">
    <property type="entry name" value="Gfo/Idh/MocA-like_OxRdtase_C"/>
</dbReference>
<organism evidence="6">
    <name type="scientific">uncultured Pleomorphomonas sp</name>
    <dbReference type="NCBI Taxonomy" id="442121"/>
    <lineage>
        <taxon>Bacteria</taxon>
        <taxon>Pseudomonadati</taxon>
        <taxon>Pseudomonadota</taxon>
        <taxon>Alphaproteobacteria</taxon>
        <taxon>Hyphomicrobiales</taxon>
        <taxon>Pleomorphomonadaceae</taxon>
        <taxon>Pleomorphomonas</taxon>
        <taxon>environmental samples</taxon>
    </lineage>
</organism>
<dbReference type="InterPro" id="IPR036291">
    <property type="entry name" value="NAD(P)-bd_dom_sf"/>
</dbReference>
<keyword evidence="2 3" id="KW-0520">NAD</keyword>
<evidence type="ECO:0000256" key="3">
    <source>
        <dbReference type="HAMAP-Rule" id="MF_01671"/>
    </source>
</evidence>
<reference evidence="6" key="1">
    <citation type="submission" date="2016-08" db="EMBL/GenBank/DDBJ databases">
        <authorList>
            <person name="Seilhamer J.J."/>
        </authorList>
    </citation>
    <scope>NUCLEOTIDE SEQUENCE</scope>
    <source>
        <strain evidence="6">86</strain>
    </source>
</reference>
<dbReference type="InterPro" id="IPR050424">
    <property type="entry name" value="Gfo-Idh-MocA_inositol_DH"/>
</dbReference>
<dbReference type="InterPro" id="IPR000683">
    <property type="entry name" value="Gfo/Idh/MocA-like_OxRdtase_N"/>
</dbReference>
<dbReference type="PANTHER" id="PTHR43593">
    <property type="match status" value="1"/>
</dbReference>
<feature type="domain" description="Gfo/Idh/MocA-like oxidoreductase N-terminal" evidence="4">
    <location>
        <begin position="34"/>
        <end position="156"/>
    </location>
</feature>
<comment type="subunit">
    <text evidence="3">Homotetramer.</text>
</comment>
<gene>
    <name evidence="3 6" type="primary">iolG</name>
    <name evidence="6" type="ORF">KL86PLE_40688</name>
</gene>
<protein>
    <recommendedName>
        <fullName evidence="3">Inositol 2-dehydrogenase</fullName>
        <ecNumber evidence="3">1.1.1.18</ecNumber>
    </recommendedName>
    <alternativeName>
        <fullName evidence="3">Myo-inositol 2-dehydrogenase</fullName>
        <shortName evidence="3">MI 2-dehydrogenase</shortName>
    </alternativeName>
</protein>
<keyword evidence="1 3" id="KW-0560">Oxidoreductase</keyword>
<dbReference type="PANTHER" id="PTHR43593:SF1">
    <property type="entry name" value="INOSITOL 2-DEHYDROGENASE"/>
    <property type="match status" value="1"/>
</dbReference>
<evidence type="ECO:0000259" key="4">
    <source>
        <dbReference type="Pfam" id="PF01408"/>
    </source>
</evidence>
<sequence length="369" mass="39589">MAIASLMDGTASISMTSGFPDFWDLRQGGFDMTLKVGVIGTGAIGQEHINRLNNKLAGAKVVAASDIDAAAARAAVAKLAPGAKVHADGRAVIADPNVDAVVVTSWGPTHEEFVLAAIAAGKPVFCEKPLATTADACLKIVNAEIAAGRHLVQVGFMRRYDSGYRALKKAIDDGAIGAPLMVHCAHRNPSVPEAYVSSMAIVDTFIHEIDVLRWLIGDDYASAQVIVPRNTRLTHSKLDDPIIVMLATKSGIRIDGEVFVNCQYGYDIRCQVVGEDGVADLPEPQSVPLRREGRFSTAILQDWKLRFIDSYDVELQDWIDATKLGKVDGPNAWDGYFAAVTADACLEAQRSGAVVPIVTTPRPVFYDKG</sequence>
<dbReference type="EMBL" id="FMJD01000008">
    <property type="protein sequence ID" value="SCM76883.1"/>
    <property type="molecule type" value="Genomic_DNA"/>
</dbReference>
<accession>A0A212LH39</accession>
<dbReference type="Pfam" id="PF02894">
    <property type="entry name" value="GFO_IDH_MocA_C"/>
    <property type="match status" value="1"/>
</dbReference>
<feature type="domain" description="Gfo/Idh/MocA-like oxidoreductase C-terminal" evidence="5">
    <location>
        <begin position="168"/>
        <end position="356"/>
    </location>
</feature>
<proteinExistence type="inferred from homology"/>
<evidence type="ECO:0000259" key="5">
    <source>
        <dbReference type="Pfam" id="PF02894"/>
    </source>
</evidence>
<dbReference type="AlphaFoldDB" id="A0A212LH39"/>
<dbReference type="EC" id="1.1.1.18" evidence="3"/>
<comment type="function">
    <text evidence="3">Involved in the oxidation of myo-inositol (MI) to 2-keto-myo-inositol (2KMI or 2-inosose).</text>
</comment>
<dbReference type="GO" id="GO:0000166">
    <property type="term" value="F:nucleotide binding"/>
    <property type="evidence" value="ECO:0007669"/>
    <property type="project" value="InterPro"/>
</dbReference>
<dbReference type="Pfam" id="PF01408">
    <property type="entry name" value="GFO_IDH_MocA"/>
    <property type="match status" value="1"/>
</dbReference>
<dbReference type="GO" id="GO:0050112">
    <property type="term" value="F:inositol 2-dehydrogenase (NAD+) activity"/>
    <property type="evidence" value="ECO:0007669"/>
    <property type="project" value="UniProtKB-UniRule"/>
</dbReference>
<comment type="catalytic activity">
    <reaction evidence="3">
        <text>myo-inositol + NAD(+) = scyllo-inosose + NADH + H(+)</text>
        <dbReference type="Rhea" id="RHEA:16949"/>
        <dbReference type="ChEBI" id="CHEBI:15378"/>
        <dbReference type="ChEBI" id="CHEBI:17268"/>
        <dbReference type="ChEBI" id="CHEBI:17811"/>
        <dbReference type="ChEBI" id="CHEBI:57540"/>
        <dbReference type="ChEBI" id="CHEBI:57945"/>
        <dbReference type="EC" id="1.1.1.18"/>
    </reaction>
</comment>
<dbReference type="GO" id="GO:0019310">
    <property type="term" value="P:inositol catabolic process"/>
    <property type="evidence" value="ECO:0007669"/>
    <property type="project" value="UniProtKB-UniRule"/>
</dbReference>
<comment type="similarity">
    <text evidence="3">Belongs to the Gfo/Idh/MocA family.</text>
</comment>
<evidence type="ECO:0000256" key="1">
    <source>
        <dbReference type="ARBA" id="ARBA00023002"/>
    </source>
</evidence>
<evidence type="ECO:0000313" key="6">
    <source>
        <dbReference type="EMBL" id="SCM76883.1"/>
    </source>
</evidence>
<dbReference type="SUPFAM" id="SSF55347">
    <property type="entry name" value="Glyceraldehyde-3-phosphate dehydrogenase-like, C-terminal domain"/>
    <property type="match status" value="1"/>
</dbReference>
<dbReference type="Gene3D" id="3.40.50.720">
    <property type="entry name" value="NAD(P)-binding Rossmann-like Domain"/>
    <property type="match status" value="1"/>
</dbReference>
<dbReference type="Gene3D" id="3.30.360.10">
    <property type="entry name" value="Dihydrodipicolinate Reductase, domain 2"/>
    <property type="match status" value="1"/>
</dbReference>
<dbReference type="SUPFAM" id="SSF51735">
    <property type="entry name" value="NAD(P)-binding Rossmann-fold domains"/>
    <property type="match status" value="1"/>
</dbReference>